<sequence length="514" mass="55275">MTDARTAADPRPFVSYAEQILDTLAHEPGRPAVTAVDGRRLTAGAFLAATCRLARWLTGRGIGPGQTVCLLTGNTPEALYARYAANLAGARVVHLYERLPAGTLAHIVESVGPRLLLADSTRGGDLDRLLPLVRVPEAGTLGPGRHGDDVVAASAGLDASPFPSPAGPDDDWCIRHTGGTTGVPKGLQMRHGPYLRSLDHLREPAGPPPRHLVSTPLSHVAGLCCDLAFLDGGSVVLQRSFEPGEVLRAVERERITHLWLLPPLLHQLLDHPALPTTDVSSLRRVTYGGSPASAARLRQAAEVLGPVLHGWYGQTETLGLTEVHADEHEVTGRHGQITVGRPMPGVEIVVRDDRGEAVAAGTEGEIHARTPAMMSGYWKQPELTDRVLRDGWVRTGDVGYLDDRGYLFLTDRGTDLLTLAGRQVSPREIEELLLTHPGVARCAVVGVHDKEAVQRIHAVVVTAPGHRLTADELHTFVADRKGGDHAPHSVRFAGTIPLTAVGKPDRNLLRRQLR</sequence>
<dbReference type="Proteomes" id="UP000516230">
    <property type="component" value="Chromosome"/>
</dbReference>
<dbReference type="InterPro" id="IPR000873">
    <property type="entry name" value="AMP-dep_synth/lig_dom"/>
</dbReference>
<evidence type="ECO:0000259" key="2">
    <source>
        <dbReference type="Pfam" id="PF13193"/>
    </source>
</evidence>
<dbReference type="Pfam" id="PF00501">
    <property type="entry name" value="AMP-binding"/>
    <property type="match status" value="1"/>
</dbReference>
<feature type="domain" description="AMP-dependent synthetase/ligase" evidence="1">
    <location>
        <begin position="25"/>
        <end position="378"/>
    </location>
</feature>
<reference evidence="3 4" key="1">
    <citation type="submission" date="2020-08" db="EMBL/GenBank/DDBJ databases">
        <title>A novel species.</title>
        <authorList>
            <person name="Gao J."/>
        </authorList>
    </citation>
    <scope>NUCLEOTIDE SEQUENCE [LARGE SCALE GENOMIC DNA]</scope>
    <source>
        <strain evidence="3 4">CRPJ-33</strain>
    </source>
</reference>
<evidence type="ECO:0000259" key="1">
    <source>
        <dbReference type="Pfam" id="PF00501"/>
    </source>
</evidence>
<name>A0A7H0HTM1_9ACTN</name>
<dbReference type="EMBL" id="CP060825">
    <property type="protein sequence ID" value="QNP63887.1"/>
    <property type="molecule type" value="Genomic_DNA"/>
</dbReference>
<dbReference type="InterPro" id="IPR020845">
    <property type="entry name" value="AMP-binding_CS"/>
</dbReference>
<protein>
    <submittedName>
        <fullName evidence="3">AMP-binding protein</fullName>
    </submittedName>
</protein>
<dbReference type="InterPro" id="IPR025110">
    <property type="entry name" value="AMP-bd_C"/>
</dbReference>
<keyword evidence="4" id="KW-1185">Reference proteome</keyword>
<dbReference type="Pfam" id="PF13193">
    <property type="entry name" value="AMP-binding_C"/>
    <property type="match status" value="1"/>
</dbReference>
<evidence type="ECO:0000313" key="4">
    <source>
        <dbReference type="Proteomes" id="UP000516230"/>
    </source>
</evidence>
<proteinExistence type="predicted"/>
<accession>A0A7H0HTM1</accession>
<dbReference type="PANTHER" id="PTHR43767:SF1">
    <property type="entry name" value="NONRIBOSOMAL PEPTIDE SYNTHASE PES1 (EUROFUNG)-RELATED"/>
    <property type="match status" value="1"/>
</dbReference>
<dbReference type="InterPro" id="IPR042099">
    <property type="entry name" value="ANL_N_sf"/>
</dbReference>
<dbReference type="Gene3D" id="3.40.50.12780">
    <property type="entry name" value="N-terminal domain of ligase-like"/>
    <property type="match status" value="1"/>
</dbReference>
<organism evidence="3 4">
    <name type="scientific">Streptomyces genisteinicus</name>
    <dbReference type="NCBI Taxonomy" id="2768068"/>
    <lineage>
        <taxon>Bacteria</taxon>
        <taxon>Bacillati</taxon>
        <taxon>Actinomycetota</taxon>
        <taxon>Actinomycetes</taxon>
        <taxon>Kitasatosporales</taxon>
        <taxon>Streptomycetaceae</taxon>
        <taxon>Streptomyces</taxon>
    </lineage>
</organism>
<dbReference type="RefSeq" id="WP_187741042.1">
    <property type="nucleotide sequence ID" value="NZ_CP060825.1"/>
</dbReference>
<dbReference type="KEGG" id="sgj:IAG43_13750"/>
<dbReference type="SUPFAM" id="SSF56801">
    <property type="entry name" value="Acetyl-CoA synthetase-like"/>
    <property type="match status" value="1"/>
</dbReference>
<dbReference type="Gene3D" id="3.30.300.30">
    <property type="match status" value="1"/>
</dbReference>
<dbReference type="PANTHER" id="PTHR43767">
    <property type="entry name" value="LONG-CHAIN-FATTY-ACID--COA LIGASE"/>
    <property type="match status" value="1"/>
</dbReference>
<dbReference type="AlphaFoldDB" id="A0A7H0HTM1"/>
<gene>
    <name evidence="3" type="ORF">IAG43_13750</name>
</gene>
<feature type="domain" description="AMP-binding enzyme C-terminal" evidence="2">
    <location>
        <begin position="428"/>
        <end position="503"/>
    </location>
</feature>
<evidence type="ECO:0000313" key="3">
    <source>
        <dbReference type="EMBL" id="QNP63887.1"/>
    </source>
</evidence>
<dbReference type="InterPro" id="IPR050237">
    <property type="entry name" value="ATP-dep_AMP-bd_enzyme"/>
</dbReference>
<dbReference type="InterPro" id="IPR045851">
    <property type="entry name" value="AMP-bd_C_sf"/>
</dbReference>
<dbReference type="GO" id="GO:0016878">
    <property type="term" value="F:acid-thiol ligase activity"/>
    <property type="evidence" value="ECO:0007669"/>
    <property type="project" value="UniProtKB-ARBA"/>
</dbReference>
<dbReference type="PROSITE" id="PS00455">
    <property type="entry name" value="AMP_BINDING"/>
    <property type="match status" value="1"/>
</dbReference>